<evidence type="ECO:0000256" key="8">
    <source>
        <dbReference type="ARBA" id="ARBA00023152"/>
    </source>
</evidence>
<feature type="non-terminal residue" evidence="10">
    <location>
        <position position="119"/>
    </location>
</feature>
<protein>
    <recommendedName>
        <fullName evidence="9">Phosphofructokinase domain-containing protein</fullName>
    </recommendedName>
</protein>
<dbReference type="GO" id="GO:0003872">
    <property type="term" value="F:6-phosphofructokinase activity"/>
    <property type="evidence" value="ECO:0007669"/>
    <property type="project" value="InterPro"/>
</dbReference>
<dbReference type="GO" id="GO:0046872">
    <property type="term" value="F:metal ion binding"/>
    <property type="evidence" value="ECO:0007669"/>
    <property type="project" value="UniProtKB-KW"/>
</dbReference>
<name>A0A0F9E221_9ZZZZ</name>
<accession>A0A0F9E221</accession>
<keyword evidence="4" id="KW-0808">Transferase</keyword>
<evidence type="ECO:0000256" key="3">
    <source>
        <dbReference type="ARBA" id="ARBA00022490"/>
    </source>
</evidence>
<dbReference type="Gene3D" id="3.40.50.450">
    <property type="match status" value="1"/>
</dbReference>
<dbReference type="GO" id="GO:0030388">
    <property type="term" value="P:fructose 1,6-bisphosphate metabolic process"/>
    <property type="evidence" value="ECO:0007669"/>
    <property type="project" value="TreeGrafter"/>
</dbReference>
<evidence type="ECO:0000256" key="1">
    <source>
        <dbReference type="ARBA" id="ARBA00001946"/>
    </source>
</evidence>
<proteinExistence type="predicted"/>
<dbReference type="GO" id="GO:0061621">
    <property type="term" value="P:canonical glycolysis"/>
    <property type="evidence" value="ECO:0007669"/>
    <property type="project" value="TreeGrafter"/>
</dbReference>
<comment type="cofactor">
    <cofactor evidence="1">
        <name>Mg(2+)</name>
        <dbReference type="ChEBI" id="CHEBI:18420"/>
    </cofactor>
</comment>
<dbReference type="GO" id="GO:0070095">
    <property type="term" value="F:fructose-6-phosphate binding"/>
    <property type="evidence" value="ECO:0007669"/>
    <property type="project" value="TreeGrafter"/>
</dbReference>
<evidence type="ECO:0000259" key="9">
    <source>
        <dbReference type="Pfam" id="PF00365"/>
    </source>
</evidence>
<evidence type="ECO:0000256" key="2">
    <source>
        <dbReference type="ARBA" id="ARBA00004679"/>
    </source>
</evidence>
<keyword evidence="7" id="KW-0460">Magnesium</keyword>
<comment type="pathway">
    <text evidence="2">Carbohydrate degradation; glycolysis; D-glyceraldehyde 3-phosphate and glycerone phosphate from D-glucose: step 3/4.</text>
</comment>
<dbReference type="InterPro" id="IPR022953">
    <property type="entry name" value="ATP_PFK"/>
</dbReference>
<comment type="caution">
    <text evidence="10">The sequence shown here is derived from an EMBL/GenBank/DDBJ whole genome shotgun (WGS) entry which is preliminary data.</text>
</comment>
<dbReference type="GO" id="GO:0005945">
    <property type="term" value="C:6-phosphofructokinase complex"/>
    <property type="evidence" value="ECO:0007669"/>
    <property type="project" value="TreeGrafter"/>
</dbReference>
<keyword evidence="3" id="KW-0963">Cytoplasm</keyword>
<sequence length="119" mass="12632">MTANKIRRIGVLTGGGDCPGLNAVIRAVVKAGIYRHGLEVVGIADGYLGLIENRMHVMTGEQTSDILTVGGTILGACNKANPAKYSIWTDDGWITRDVTDEVVANYGKWNLDAMVVIGG</sequence>
<dbReference type="Pfam" id="PF00365">
    <property type="entry name" value="PFK"/>
    <property type="match status" value="1"/>
</dbReference>
<dbReference type="PRINTS" id="PR00476">
    <property type="entry name" value="PHFRCTKINASE"/>
</dbReference>
<dbReference type="PANTHER" id="PTHR13697:SF52">
    <property type="entry name" value="ATP-DEPENDENT 6-PHOSPHOFRUCTOKINASE 3"/>
    <property type="match status" value="1"/>
</dbReference>
<keyword evidence="5" id="KW-0479">Metal-binding</keyword>
<keyword evidence="6" id="KW-0418">Kinase</keyword>
<evidence type="ECO:0000256" key="6">
    <source>
        <dbReference type="ARBA" id="ARBA00022777"/>
    </source>
</evidence>
<evidence type="ECO:0000256" key="4">
    <source>
        <dbReference type="ARBA" id="ARBA00022679"/>
    </source>
</evidence>
<dbReference type="SUPFAM" id="SSF53784">
    <property type="entry name" value="Phosphofructokinase"/>
    <property type="match status" value="1"/>
</dbReference>
<dbReference type="GO" id="GO:0048029">
    <property type="term" value="F:monosaccharide binding"/>
    <property type="evidence" value="ECO:0007669"/>
    <property type="project" value="TreeGrafter"/>
</dbReference>
<keyword evidence="8" id="KW-0324">Glycolysis</keyword>
<dbReference type="GO" id="GO:0016208">
    <property type="term" value="F:AMP binding"/>
    <property type="evidence" value="ECO:0007669"/>
    <property type="project" value="TreeGrafter"/>
</dbReference>
<dbReference type="InterPro" id="IPR035966">
    <property type="entry name" value="PKF_sf"/>
</dbReference>
<organism evidence="10">
    <name type="scientific">marine sediment metagenome</name>
    <dbReference type="NCBI Taxonomy" id="412755"/>
    <lineage>
        <taxon>unclassified sequences</taxon>
        <taxon>metagenomes</taxon>
        <taxon>ecological metagenomes</taxon>
    </lineage>
</organism>
<dbReference type="GO" id="GO:0005524">
    <property type="term" value="F:ATP binding"/>
    <property type="evidence" value="ECO:0007669"/>
    <property type="project" value="TreeGrafter"/>
</dbReference>
<dbReference type="UniPathway" id="UPA00109">
    <property type="reaction ID" value="UER00182"/>
</dbReference>
<dbReference type="GO" id="GO:0042802">
    <property type="term" value="F:identical protein binding"/>
    <property type="evidence" value="ECO:0007669"/>
    <property type="project" value="TreeGrafter"/>
</dbReference>
<dbReference type="AlphaFoldDB" id="A0A0F9E221"/>
<evidence type="ECO:0000313" key="10">
    <source>
        <dbReference type="EMBL" id="KKL68053.1"/>
    </source>
</evidence>
<evidence type="ECO:0000256" key="7">
    <source>
        <dbReference type="ARBA" id="ARBA00022842"/>
    </source>
</evidence>
<dbReference type="InterPro" id="IPR000023">
    <property type="entry name" value="Phosphofructokinase_dom"/>
</dbReference>
<dbReference type="EMBL" id="LAZR01026657">
    <property type="protein sequence ID" value="KKL68053.1"/>
    <property type="molecule type" value="Genomic_DNA"/>
</dbReference>
<dbReference type="PANTHER" id="PTHR13697">
    <property type="entry name" value="PHOSPHOFRUCTOKINASE"/>
    <property type="match status" value="1"/>
</dbReference>
<evidence type="ECO:0000256" key="5">
    <source>
        <dbReference type="ARBA" id="ARBA00022723"/>
    </source>
</evidence>
<gene>
    <name evidence="10" type="ORF">LCGC14_2128850</name>
</gene>
<dbReference type="GO" id="GO:0006002">
    <property type="term" value="P:fructose 6-phosphate metabolic process"/>
    <property type="evidence" value="ECO:0007669"/>
    <property type="project" value="InterPro"/>
</dbReference>
<feature type="domain" description="Phosphofructokinase" evidence="9">
    <location>
        <begin position="8"/>
        <end position="119"/>
    </location>
</feature>
<reference evidence="10" key="1">
    <citation type="journal article" date="2015" name="Nature">
        <title>Complex archaea that bridge the gap between prokaryotes and eukaryotes.</title>
        <authorList>
            <person name="Spang A."/>
            <person name="Saw J.H."/>
            <person name="Jorgensen S.L."/>
            <person name="Zaremba-Niedzwiedzka K."/>
            <person name="Martijn J."/>
            <person name="Lind A.E."/>
            <person name="van Eijk R."/>
            <person name="Schleper C."/>
            <person name="Guy L."/>
            <person name="Ettema T.J."/>
        </authorList>
    </citation>
    <scope>NUCLEOTIDE SEQUENCE</scope>
</reference>